<dbReference type="Proteomes" id="UP001138793">
    <property type="component" value="Unassembled WGS sequence"/>
</dbReference>
<dbReference type="RefSeq" id="WP_149474529.1">
    <property type="nucleotide sequence ID" value="NZ_JAGGMB010000002.1"/>
</dbReference>
<protein>
    <submittedName>
        <fullName evidence="1">GrpB-like predicted nucleotidyltransferase (UPF0157 family)</fullName>
    </submittedName>
</protein>
<name>A0A9X0YQ53_9BACI</name>
<dbReference type="SUPFAM" id="SSF81301">
    <property type="entry name" value="Nucleotidyltransferase"/>
    <property type="match status" value="1"/>
</dbReference>
<gene>
    <name evidence="1" type="ORF">J2Z64_000865</name>
</gene>
<dbReference type="PANTHER" id="PTHR34822">
    <property type="entry name" value="GRPB DOMAIN PROTEIN (AFU_ORTHOLOGUE AFUA_1G01530)"/>
    <property type="match status" value="1"/>
</dbReference>
<dbReference type="InterPro" id="IPR043519">
    <property type="entry name" value="NT_sf"/>
</dbReference>
<sequence>MKVKVVNYNNQWSLKYEEEAIKMQQIFSDELVTIHHFGSTSVPGLKAKPIIDMLAVVKQIEKVDTFNEQMIELGYEPLGEFGIKGRRYFRKGGEHRTHHVHMFQFDNELEINRHLAVRDYLRGHPEEAKQYGDLKAKLAEQHPEDWEAYMNGKDAFVQNLERKALLWRRKGE</sequence>
<dbReference type="EMBL" id="JAGGMB010000002">
    <property type="protein sequence ID" value="MBP2076653.1"/>
    <property type="molecule type" value="Genomic_DNA"/>
</dbReference>
<comment type="caution">
    <text evidence="1">The sequence shown here is derived from an EMBL/GenBank/DDBJ whole genome shotgun (WGS) entry which is preliminary data.</text>
</comment>
<dbReference type="OrthoDB" id="9799092at2"/>
<organism evidence="1 2">
    <name type="scientific">Oceanobacillus polygoni</name>
    <dbReference type="NCBI Taxonomy" id="1235259"/>
    <lineage>
        <taxon>Bacteria</taxon>
        <taxon>Bacillati</taxon>
        <taxon>Bacillota</taxon>
        <taxon>Bacilli</taxon>
        <taxon>Bacillales</taxon>
        <taxon>Bacillaceae</taxon>
        <taxon>Oceanobacillus</taxon>
    </lineage>
</organism>
<accession>A0A9X0YQ53</accession>
<dbReference type="Pfam" id="PF04229">
    <property type="entry name" value="GrpB"/>
    <property type="match status" value="1"/>
</dbReference>
<reference evidence="1" key="1">
    <citation type="submission" date="2021-03" db="EMBL/GenBank/DDBJ databases">
        <title>Genomic Encyclopedia of Type Strains, Phase IV (KMG-IV): sequencing the most valuable type-strain genomes for metagenomic binning, comparative biology and taxonomic classification.</title>
        <authorList>
            <person name="Goeker M."/>
        </authorList>
    </citation>
    <scope>NUCLEOTIDE SEQUENCE</scope>
    <source>
        <strain evidence="1">DSM 107338</strain>
    </source>
</reference>
<evidence type="ECO:0000313" key="2">
    <source>
        <dbReference type="Proteomes" id="UP001138793"/>
    </source>
</evidence>
<dbReference type="AlphaFoldDB" id="A0A9X0YQ53"/>
<dbReference type="InterPro" id="IPR007344">
    <property type="entry name" value="GrpB/CoaE"/>
</dbReference>
<proteinExistence type="predicted"/>
<keyword evidence="2" id="KW-1185">Reference proteome</keyword>
<dbReference type="Gene3D" id="3.30.460.10">
    <property type="entry name" value="Beta Polymerase, domain 2"/>
    <property type="match status" value="1"/>
</dbReference>
<evidence type="ECO:0000313" key="1">
    <source>
        <dbReference type="EMBL" id="MBP2076653.1"/>
    </source>
</evidence>
<dbReference type="PANTHER" id="PTHR34822:SF1">
    <property type="entry name" value="GRPB FAMILY PROTEIN"/>
    <property type="match status" value="1"/>
</dbReference>